<feature type="transmembrane region" description="Helical" evidence="3">
    <location>
        <begin position="1113"/>
        <end position="1132"/>
    </location>
</feature>
<evidence type="ECO:0000256" key="3">
    <source>
        <dbReference type="SAM" id="Phobius"/>
    </source>
</evidence>
<feature type="transmembrane region" description="Helical" evidence="3">
    <location>
        <begin position="937"/>
        <end position="959"/>
    </location>
</feature>
<keyword evidence="3" id="KW-0472">Membrane</keyword>
<feature type="transmembrane region" description="Helical" evidence="3">
    <location>
        <begin position="877"/>
        <end position="900"/>
    </location>
</feature>
<evidence type="ECO:0000256" key="1">
    <source>
        <dbReference type="ARBA" id="ARBA00022465"/>
    </source>
</evidence>
<keyword evidence="3" id="KW-0812">Transmembrane</keyword>
<feature type="transmembrane region" description="Helical" evidence="3">
    <location>
        <begin position="1654"/>
        <end position="1673"/>
    </location>
</feature>
<proteinExistence type="predicted"/>
<feature type="transmembrane region" description="Helical" evidence="3">
    <location>
        <begin position="1776"/>
        <end position="1795"/>
    </location>
</feature>
<feature type="transmembrane region" description="Helical" evidence="3">
    <location>
        <begin position="741"/>
        <end position="760"/>
    </location>
</feature>
<feature type="transmembrane region" description="Helical" evidence="3">
    <location>
        <begin position="1294"/>
        <end position="1313"/>
    </location>
</feature>
<keyword evidence="1" id="KW-1245">Viral tail assembly</keyword>
<feature type="transmembrane region" description="Helical" evidence="3">
    <location>
        <begin position="658"/>
        <end position="678"/>
    </location>
</feature>
<feature type="region of interest" description="Disordered" evidence="2">
    <location>
        <begin position="2416"/>
        <end position="2435"/>
    </location>
</feature>
<accession>A0AA96EK99</accession>
<reference evidence="5" key="1">
    <citation type="submission" date="2023-06" db="EMBL/GenBank/DDBJ databases">
        <title>Characterization of diverse anelloviruses, cressdnaviruses, and phages in the human oral virome in North Carolina.</title>
        <authorList>
            <person name="Paietta E.N."/>
            <person name="Kraberger S."/>
            <person name="Custer J.M."/>
            <person name="Vargas K.L."/>
            <person name="Epsy C."/>
            <person name="Ehmke E."/>
            <person name="Yoder A.D."/>
            <person name="Varsani A."/>
        </authorList>
    </citation>
    <scope>NUCLEOTIDE SEQUENCE</scope>
    <source>
        <strain evidence="5">D_HF5_2C</strain>
    </source>
</reference>
<protein>
    <submittedName>
        <fullName evidence="5">Tail tape measure protein</fullName>
    </submittedName>
</protein>
<feature type="transmembrane region" description="Helical" evidence="3">
    <location>
        <begin position="1081"/>
        <end position="1101"/>
    </location>
</feature>
<dbReference type="SUPFAM" id="SSF48371">
    <property type="entry name" value="ARM repeat"/>
    <property type="match status" value="1"/>
</dbReference>
<feature type="transmembrane region" description="Helical" evidence="3">
    <location>
        <begin position="1416"/>
        <end position="1433"/>
    </location>
</feature>
<dbReference type="NCBIfam" id="TIGR02675">
    <property type="entry name" value="tape_meas_nterm"/>
    <property type="match status" value="1"/>
</dbReference>
<feature type="transmembrane region" description="Helical" evidence="3">
    <location>
        <begin position="1744"/>
        <end position="1764"/>
    </location>
</feature>
<feature type="transmembrane region" description="Helical" evidence="3">
    <location>
        <begin position="906"/>
        <end position="925"/>
    </location>
</feature>
<feature type="transmembrane region" description="Helical" evidence="3">
    <location>
        <begin position="965"/>
        <end position="987"/>
    </location>
</feature>
<feature type="transmembrane region" description="Helical" evidence="3">
    <location>
        <begin position="1325"/>
        <end position="1345"/>
    </location>
</feature>
<feature type="transmembrane region" description="Helical" evidence="3">
    <location>
        <begin position="1055"/>
        <end position="1075"/>
    </location>
</feature>
<evidence type="ECO:0000313" key="5">
    <source>
        <dbReference type="EMBL" id="WNL48651.1"/>
    </source>
</evidence>
<organism evidence="5">
    <name type="scientific">Caudovirus D_HF5_2C</name>
    <dbReference type="NCBI Taxonomy" id="3071196"/>
    <lineage>
        <taxon>Viruses</taxon>
        <taxon>Duplodnaviria</taxon>
        <taxon>Heunggongvirae</taxon>
        <taxon>Uroviricota</taxon>
        <taxon>Caudoviricetes</taxon>
    </lineage>
</organism>
<dbReference type="EMBL" id="OR148986">
    <property type="protein sequence ID" value="WNL48651.1"/>
    <property type="molecule type" value="Genomic_DNA"/>
</dbReference>
<sequence length="2484" mass="259459">MSGYVDEKVARVSLDNKGFTKNVEDTINALNRLKKAFDTVNGKSAAQNIDSDMSTMLDTISKSTTKSEGLLSRLKGIFQKSTQGIDMSGAAQAVDKMNADVENRTSRTSDILSRLKGIFQKADNHEGFPNSIKSIDSLNNKIAVFDASPLAAAFEKAANSVSGSMTAMNVAVGNVLTGLIQKAMNFTGQFFRGPMDGLGEYKDKLGSIQTIMTNTEWEIPDSSTRMRKVSGSLQELNDYADKTIYSFADMTRNIGTFTAAGVSLDKAGTAIKGISNLAAASGSNTQQASTAMYQLSQALAAGRVGLQDWNSVVNAGMGGKLFQDRLTQTAQKLGKARDATKSFRESLQDGWLTSEVLLETLREFSEDQSMLDAATKVKSFGQLVDTVQESIGSGWATTWEYFLGGFEEARDMWTKIGEVVNPFFNDDQGTYEDAVTGMTLSLGNYRNALLKTWKDMGGQQSLFNSIQNSFEFVFGAMTKYREGFRSVIGDYKSNAQVFYDFTKGLEKFTEGLKNNTNFMTTMASVGKAVANVFVTIGWALKTLSTGFNSVGQNSDKVILPIKNIADSISKFFEMLRANTNVHVGLIYMGKAIANVFAILASLFKIVTLVLREFFSAFSGGDGSGFKDFAKILFEITEAIRKFVEGLEQGIQSVGLFKAIGHLIASVFQGIFAVISAVFGKILGLSNPFTGLTSILSGAANAISKSGDFINKALTGLANKMGGAWDGIVNAFKSGYDGLKDAFISFDISSIIKAIIGLFALDKWIAFKNSDSTIFNTIFDKVKDAFKKFTGDGKKMVEDAGGVLDTFKQNLNMFSQGVKVWLLLGIAGAVFLLAISIDKLSKIPMKDLSKGIIGMGAAMFGLMKSMKVLGTISKLPKGAIGTMIGFAIAIRLLAGAMMKLAQIPQDQLGPAIASLYGVMLGLVASMKLMDYVGGSKASVLKMIGMAIAIRVLVMSVKAIADIDPERLVPSVIALEVLLFGLVGAARVLNNVKISVKAIQSLSVFAFATRVLVASVAKLAEFDIEHLIPAVASVVILLASLATAARSLHGVKVKISALATLITFAISIRSLVNSVAILANYDIVSLAVASASVTALLLSLAVATKIIADVKVNMSAMFALITFAGSIYVVVKSVEILANIPIMSLVKAMVGVEALLLSLIAASYIIQKAKPKMSAALGIAAIGGAIFLIVKAIEPLSNMSIGQILKGIIGVDAIMLSLIGVSMLMNKVHLNLPAAGSLLILTGILVQITSSLARLAVFDWGSLMAAAAAMSGVMIAMAFTVKIINGSVDSLSDLVSLQYVFNSFGSVLYAIGASLEQVGKLSWQQMLVGLGGIAGVMIALIGVTYAVKHIDLDLQTLSGLAVFSGVLYAVGEALSKVAAQPWQGIAAATVAIGVTLGLLVGMSVLLDKYGSFGGSAQLLVLAAGLMAIAVPIMLLSTLNLVAVGVAMLALAGNLAILLAAGALAQLVAPGLAALSGALITFGISSLMAATSVLIAGAGFLAFVMGIKELAAIAPDALRAVVDGFTMFIQSIANNAPTIVTALVATIKAAIAGIVELIPYLVSAGLQLVIGLLNGIRDNAPKLITAAVEMVTELAKGIVENLDILLTVAVEVAVQFIQSLANALMAVQDKLIPALTSLFMVITTILVTLIKNLAGPILSAIATVLGPILQLIVGFITELAPVLTPIIQIIGDVLSVLIENLPAILQPIAETIQVLVAGIVAALEILAPVVTLMIQGIIIIVQTLAPVIQAVVDAIVVALNILGQIFTTIGEVIKAVIQGIVDIVNAIGGIITAVFSGIQGTLEALGGVFESVGSGIKTAMEGVGTVVESVGTAIKTALEGVGKVFESIGNAIKSALEGVADIIRAFGDAAKSAGEGFKLFGEGAKLLSENGVGAAGGIAAIAGAVAGLGGSAWAGNLQGFITDIENLGKAINTLGGASGNLLLLAAGMSQLQGSIGTISGTIPSVNSAFESLSGSLGTISGSIGPVASAFQQLATPIQQLQGSLTIVAGAFMLFTAQIGGVQALLDGIVNSFTNIQNGVTLVGTAIGSLPASFDLFNASLGNVQTTLTNFGTSLTDSATGFGKMGEAATLGMTAMNDAVLNGMVIIQGTMITSIGQLAQAVTDGFILVQDATTNSMNTVRDVVSQNMDTVMGTIKARMTEVANQMSSSLDQVMRTVSDSMSRVSSTIQSNMSQINSNIQSSTGQIKGTFDQFASNAQNTITQMMSTINSSIQNGMNTAKSTVDSNMHSIMSTISSYNGTAKSNGYDVGWYISAGIADGIWANVGSIESAAQRIINKANEAARAAAQIHSPSRLFAKSVGKYIPQGIAMGIDKEMPKSIQQMQDTFKNGFTAAADDAVKHGNAMAEAVAGAVNQVGDMLDVAVDDMNYTPTITPVIDSSNLDKFKPKDYGLNLGSATRVPTPVYSPGSSTGQTTTVNTDNSTKEYNINVSVDNGGHPINPKELAKQVQEHMKQFDDENRRGRGEEVLW</sequence>
<feature type="compositionally biased region" description="Polar residues" evidence="2">
    <location>
        <begin position="2422"/>
        <end position="2435"/>
    </location>
</feature>
<dbReference type="SUPFAM" id="SSF58113">
    <property type="entry name" value="Apolipoprotein A-I"/>
    <property type="match status" value="1"/>
</dbReference>
<dbReference type="InterPro" id="IPR016024">
    <property type="entry name" value="ARM-type_fold"/>
</dbReference>
<feature type="transmembrane region" description="Helical" evidence="3">
    <location>
        <begin position="1711"/>
        <end position="1738"/>
    </location>
</feature>
<keyword evidence="1" id="KW-1188">Viral release from host cell</keyword>
<feature type="transmembrane region" description="Helical" evidence="3">
    <location>
        <begin position="1235"/>
        <end position="1255"/>
    </location>
</feature>
<evidence type="ECO:0000256" key="2">
    <source>
        <dbReference type="SAM" id="MobiDB-lite"/>
    </source>
</evidence>
<dbReference type="Pfam" id="PF20155">
    <property type="entry name" value="TMP_3"/>
    <property type="match status" value="1"/>
</dbReference>
<feature type="transmembrane region" description="Helical" evidence="3">
    <location>
        <begin position="848"/>
        <end position="865"/>
    </location>
</feature>
<feature type="transmembrane region" description="Helical" evidence="3">
    <location>
        <begin position="1469"/>
        <end position="1502"/>
    </location>
</feature>
<keyword evidence="3" id="KW-1133">Transmembrane helix</keyword>
<dbReference type="GO" id="GO:0098003">
    <property type="term" value="P:viral tail assembly"/>
    <property type="evidence" value="ECO:0007669"/>
    <property type="project" value="UniProtKB-KW"/>
</dbReference>
<feature type="transmembrane region" description="Helical" evidence="3">
    <location>
        <begin position="999"/>
        <end position="1018"/>
    </location>
</feature>
<evidence type="ECO:0000259" key="4">
    <source>
        <dbReference type="Pfam" id="PF20155"/>
    </source>
</evidence>
<feature type="transmembrane region" description="Helical" evidence="3">
    <location>
        <begin position="1628"/>
        <end position="1647"/>
    </location>
</feature>
<feature type="transmembrane region" description="Helical" evidence="3">
    <location>
        <begin position="1383"/>
        <end position="1404"/>
    </location>
</feature>
<feature type="transmembrane region" description="Helical" evidence="3">
    <location>
        <begin position="1357"/>
        <end position="1377"/>
    </location>
</feature>
<feature type="transmembrane region" description="Helical" evidence="3">
    <location>
        <begin position="1203"/>
        <end position="1223"/>
    </location>
</feature>
<feature type="transmembrane region" description="Helical" evidence="3">
    <location>
        <begin position="817"/>
        <end position="836"/>
    </location>
</feature>
<feature type="transmembrane region" description="Helical" evidence="3">
    <location>
        <begin position="1679"/>
        <end position="1699"/>
    </location>
</feature>
<feature type="transmembrane region" description="Helical" evidence="3">
    <location>
        <begin position="1522"/>
        <end position="1542"/>
    </location>
</feature>
<dbReference type="InterPro" id="IPR013491">
    <property type="entry name" value="Tape_meas_N"/>
</dbReference>
<dbReference type="Gene3D" id="1.20.120.20">
    <property type="entry name" value="Apolipoprotein"/>
    <property type="match status" value="2"/>
</dbReference>
<feature type="transmembrane region" description="Helical" evidence="3">
    <location>
        <begin position="1138"/>
        <end position="1164"/>
    </location>
</feature>
<feature type="transmembrane region" description="Helical" evidence="3">
    <location>
        <begin position="1554"/>
        <end position="1573"/>
    </location>
</feature>
<name>A0AA96EK99_9CAUD</name>
<feature type="transmembrane region" description="Helical" evidence="3">
    <location>
        <begin position="1261"/>
        <end position="1282"/>
    </location>
</feature>
<feature type="domain" description="Tape measure protein N-terminal" evidence="4">
    <location>
        <begin position="227"/>
        <end position="391"/>
    </location>
</feature>
<feature type="transmembrane region" description="Helical" evidence="3">
    <location>
        <begin position="1171"/>
        <end position="1191"/>
    </location>
</feature>
<feature type="transmembrane region" description="Helical" evidence="3">
    <location>
        <begin position="591"/>
        <end position="610"/>
    </location>
</feature>
<feature type="transmembrane region" description="Helical" evidence="3">
    <location>
        <begin position="1024"/>
        <end position="1043"/>
    </location>
</feature>